<accession>A0A1H6R204</accession>
<reference evidence="2 3" key="1">
    <citation type="submission" date="2016-10" db="EMBL/GenBank/DDBJ databases">
        <authorList>
            <person name="de Groot N.N."/>
        </authorList>
    </citation>
    <scope>NUCLEOTIDE SEQUENCE [LARGE SCALE GENOMIC DNA]</scope>
    <source>
        <strain evidence="2 3">DSM 19938</strain>
    </source>
</reference>
<keyword evidence="1" id="KW-0732">Signal</keyword>
<protein>
    <submittedName>
        <fullName evidence="2">Uncharacterized protein</fullName>
    </submittedName>
</protein>
<dbReference type="Proteomes" id="UP000199532">
    <property type="component" value="Unassembled WGS sequence"/>
</dbReference>
<sequence>MKNIAIALVILAMTTGSLSANCSTSEPVVEFILQDKVSVKPEDLPQPIKTTLATDVYAGWEITEAFIITKEDKTQFFEISLKKGSETAKINLDKDGRKVE</sequence>
<keyword evidence="3" id="KW-1185">Reference proteome</keyword>
<dbReference type="RefSeq" id="WP_090332796.1">
    <property type="nucleotide sequence ID" value="NZ_FNXY01000002.1"/>
</dbReference>
<feature type="signal peptide" evidence="1">
    <location>
        <begin position="1"/>
        <end position="20"/>
    </location>
</feature>
<evidence type="ECO:0000256" key="1">
    <source>
        <dbReference type="SAM" id="SignalP"/>
    </source>
</evidence>
<organism evidence="2 3">
    <name type="scientific">Dyadobacter koreensis</name>
    <dbReference type="NCBI Taxonomy" id="408657"/>
    <lineage>
        <taxon>Bacteria</taxon>
        <taxon>Pseudomonadati</taxon>
        <taxon>Bacteroidota</taxon>
        <taxon>Cytophagia</taxon>
        <taxon>Cytophagales</taxon>
        <taxon>Spirosomataceae</taxon>
        <taxon>Dyadobacter</taxon>
    </lineage>
</organism>
<evidence type="ECO:0000313" key="2">
    <source>
        <dbReference type="EMBL" id="SEI49851.1"/>
    </source>
</evidence>
<dbReference type="Gene3D" id="3.10.450.360">
    <property type="match status" value="1"/>
</dbReference>
<name>A0A1H6R204_9BACT</name>
<proteinExistence type="predicted"/>
<dbReference type="AlphaFoldDB" id="A0A1H6R204"/>
<evidence type="ECO:0000313" key="3">
    <source>
        <dbReference type="Proteomes" id="UP000199532"/>
    </source>
</evidence>
<feature type="chain" id="PRO_5011788714" evidence="1">
    <location>
        <begin position="21"/>
        <end position="100"/>
    </location>
</feature>
<dbReference type="EMBL" id="FNXY01000002">
    <property type="protein sequence ID" value="SEI49851.1"/>
    <property type="molecule type" value="Genomic_DNA"/>
</dbReference>
<gene>
    <name evidence="2" type="ORF">SAMN04487995_0972</name>
</gene>
<dbReference type="OrthoDB" id="826125at2"/>